<dbReference type="PANTHER" id="PTHR43760">
    <property type="entry name" value="ENDORIBONUCLEASE-RELATED"/>
    <property type="match status" value="1"/>
</dbReference>
<reference evidence="3" key="1">
    <citation type="submission" date="2016-10" db="EMBL/GenBank/DDBJ databases">
        <authorList>
            <person name="Varghese N."/>
            <person name="Submissions S."/>
        </authorList>
    </citation>
    <scope>NUCLEOTIDE SEQUENCE [LARGE SCALE GENOMIC DNA]</scope>
    <source>
        <strain evidence="3">DSM 17101</strain>
    </source>
</reference>
<protein>
    <submittedName>
        <fullName evidence="2">Enamine deaminase RidA, house cleaning of reactive enamine intermediates, YjgF/YER057c/UK114 family</fullName>
    </submittedName>
</protein>
<evidence type="ECO:0000313" key="3">
    <source>
        <dbReference type="Proteomes" id="UP000199317"/>
    </source>
</evidence>
<dbReference type="Proteomes" id="UP000199317">
    <property type="component" value="Unassembled WGS sequence"/>
</dbReference>
<proteinExistence type="predicted"/>
<keyword evidence="3" id="KW-1185">Reference proteome</keyword>
<accession>A0A1H0RER0</accession>
<dbReference type="PANTHER" id="PTHR43760:SF1">
    <property type="entry name" value="ENDORIBONUCLEASE L-PSP_CHORISMATE MUTASE-LIKE DOMAIN-CONTAINING PROTEIN"/>
    <property type="match status" value="1"/>
</dbReference>
<sequence length="161" mass="16632">MNQTIVPSSSPEERLAFLGIHLPPPPQPVANFVAARRVGPFLYLSGQGPLEAGGHLHTGVVGEGVSIAQAYAHARLTGLNLLAVARNALGDLGRVRSVVKLLAFVNGAPGFAQHPQVINGCSDLFVEVFGEAVGRGARSAIGAGSLPGNQTVEIEAILEVE</sequence>
<dbReference type="CDD" id="cd02199">
    <property type="entry name" value="YjgF_YER057c_UK114_like_1"/>
    <property type="match status" value="1"/>
</dbReference>
<gene>
    <name evidence="2" type="ORF">SAMN04489708_11010</name>
</gene>
<dbReference type="OrthoDB" id="8587942at2"/>
<evidence type="ECO:0000259" key="1">
    <source>
        <dbReference type="Pfam" id="PF14588"/>
    </source>
</evidence>
<dbReference type="Pfam" id="PF14588">
    <property type="entry name" value="YjgF_endoribonc"/>
    <property type="match status" value="1"/>
</dbReference>
<evidence type="ECO:0000313" key="2">
    <source>
        <dbReference type="EMBL" id="SDP27408.1"/>
    </source>
</evidence>
<dbReference type="SUPFAM" id="SSF55298">
    <property type="entry name" value="YjgF-like"/>
    <property type="match status" value="1"/>
</dbReference>
<feature type="domain" description="Endoribonuclease L-PSP/chorismate mutase-like" evidence="1">
    <location>
        <begin position="12"/>
        <end position="149"/>
    </location>
</feature>
<dbReference type="RefSeq" id="WP_092834126.1">
    <property type="nucleotide sequence ID" value="NZ_FNJL01000010.1"/>
</dbReference>
<dbReference type="AlphaFoldDB" id="A0A1H0RER0"/>
<organism evidence="2 3">
    <name type="scientific">Paracidovorax cattleyae</name>
    <dbReference type="NCBI Taxonomy" id="80868"/>
    <lineage>
        <taxon>Bacteria</taxon>
        <taxon>Pseudomonadati</taxon>
        <taxon>Pseudomonadota</taxon>
        <taxon>Betaproteobacteria</taxon>
        <taxon>Burkholderiales</taxon>
        <taxon>Comamonadaceae</taxon>
        <taxon>Paracidovorax</taxon>
    </lineage>
</organism>
<name>A0A1H0RER0_9BURK</name>
<dbReference type="Gene3D" id="3.30.1330.40">
    <property type="entry name" value="RutC-like"/>
    <property type="match status" value="1"/>
</dbReference>
<dbReference type="EMBL" id="FNJL01000010">
    <property type="protein sequence ID" value="SDP27408.1"/>
    <property type="molecule type" value="Genomic_DNA"/>
</dbReference>
<dbReference type="InterPro" id="IPR035959">
    <property type="entry name" value="RutC-like_sf"/>
</dbReference>
<dbReference type="InterPro" id="IPR013813">
    <property type="entry name" value="Endoribo_LPSP/chorism_mut-like"/>
</dbReference>